<name>A0A5J4PFL4_9ZZZZ</name>
<evidence type="ECO:0000313" key="1">
    <source>
        <dbReference type="EMBL" id="KAA6308247.1"/>
    </source>
</evidence>
<dbReference type="EMBL" id="SNRY01008606">
    <property type="protein sequence ID" value="KAA6308247.1"/>
    <property type="molecule type" value="Genomic_DNA"/>
</dbReference>
<dbReference type="AlphaFoldDB" id="A0A5J4PFL4"/>
<proteinExistence type="predicted"/>
<reference evidence="1" key="1">
    <citation type="submission" date="2019-03" db="EMBL/GenBank/DDBJ databases">
        <title>Single cell metagenomics reveals metabolic interactions within the superorganism composed of flagellate Streblomastix strix and complex community of Bacteroidetes bacteria on its surface.</title>
        <authorList>
            <person name="Treitli S.C."/>
            <person name="Kolisko M."/>
            <person name="Husnik F."/>
            <person name="Keeling P."/>
            <person name="Hampl V."/>
        </authorList>
    </citation>
    <scope>NUCLEOTIDE SEQUENCE</scope>
    <source>
        <strain evidence="1">STM</strain>
    </source>
</reference>
<gene>
    <name evidence="1" type="ORF">EZS27_040074</name>
</gene>
<organism evidence="1">
    <name type="scientific">termite gut metagenome</name>
    <dbReference type="NCBI Taxonomy" id="433724"/>
    <lineage>
        <taxon>unclassified sequences</taxon>
        <taxon>metagenomes</taxon>
        <taxon>organismal metagenomes</taxon>
    </lineage>
</organism>
<comment type="caution">
    <text evidence="1">The sequence shown here is derived from an EMBL/GenBank/DDBJ whole genome shotgun (WGS) entry which is preliminary data.</text>
</comment>
<protein>
    <submittedName>
        <fullName evidence="1">Uncharacterized protein</fullName>
    </submittedName>
</protein>
<feature type="non-terminal residue" evidence="1">
    <location>
        <position position="1"/>
    </location>
</feature>
<sequence>GVLNTFRQTLSKDLDIRIEAPAKVGLFLYDNGTFIVESFLDKPVTIQIIANENINSLNDMIDGSVVEKLVNRRPVSFFWQMRNAEKTNTFRVTLMPHSYRVFEKEFTK</sequence>
<accession>A0A5J4PFL4</accession>